<keyword evidence="1" id="KW-1133">Transmembrane helix</keyword>
<protein>
    <submittedName>
        <fullName evidence="2">Uncharacterized protein</fullName>
    </submittedName>
</protein>
<evidence type="ECO:0000313" key="2">
    <source>
        <dbReference type="EMBL" id="QHN77786.1"/>
    </source>
</evidence>
<gene>
    <name evidence="2" type="ORF">DS421_19g655810</name>
</gene>
<keyword evidence="1" id="KW-0472">Membrane</keyword>
<name>A0A6B9V7R5_ARAHY</name>
<proteinExistence type="predicted"/>
<evidence type="ECO:0000313" key="3">
    <source>
        <dbReference type="Proteomes" id="UP000464620"/>
    </source>
</evidence>
<keyword evidence="1" id="KW-0812">Transmembrane</keyword>
<organism evidence="2 3">
    <name type="scientific">Arachis hypogaea</name>
    <name type="common">Peanut</name>
    <dbReference type="NCBI Taxonomy" id="3818"/>
    <lineage>
        <taxon>Eukaryota</taxon>
        <taxon>Viridiplantae</taxon>
        <taxon>Streptophyta</taxon>
        <taxon>Embryophyta</taxon>
        <taxon>Tracheophyta</taxon>
        <taxon>Spermatophyta</taxon>
        <taxon>Magnoliopsida</taxon>
        <taxon>eudicotyledons</taxon>
        <taxon>Gunneridae</taxon>
        <taxon>Pentapetalae</taxon>
        <taxon>rosids</taxon>
        <taxon>fabids</taxon>
        <taxon>Fabales</taxon>
        <taxon>Fabaceae</taxon>
        <taxon>Papilionoideae</taxon>
        <taxon>50 kb inversion clade</taxon>
        <taxon>dalbergioids sensu lato</taxon>
        <taxon>Dalbergieae</taxon>
        <taxon>Pterocarpus clade</taxon>
        <taxon>Arachis</taxon>
    </lineage>
</organism>
<evidence type="ECO:0000256" key="1">
    <source>
        <dbReference type="SAM" id="Phobius"/>
    </source>
</evidence>
<feature type="transmembrane region" description="Helical" evidence="1">
    <location>
        <begin position="12"/>
        <end position="36"/>
    </location>
</feature>
<sequence length="99" mass="10750">MGTGVWSASARLGVLVLGIPTPLILWASGAILWHWAPIYSGSGCRKLVLSFFECVERQGWVLGFGPLEGEKFIGVELPILRLSTSFSSSSLTSGFQFWS</sequence>
<reference evidence="2 3" key="1">
    <citation type="submission" date="2020-01" db="EMBL/GenBank/DDBJ databases">
        <title>Genome sequence of Arachis hypogaea, cultivar Shitouqi.</title>
        <authorList>
            <person name="Zhuang W."/>
            <person name="Chen H."/>
            <person name="Varshney R."/>
            <person name="Wang D."/>
            <person name="Ming R."/>
        </authorList>
    </citation>
    <scope>NUCLEOTIDE SEQUENCE [LARGE SCALE GENOMIC DNA]</scope>
    <source>
        <tissue evidence="2">Young leaf</tissue>
    </source>
</reference>
<dbReference type="Proteomes" id="UP000464620">
    <property type="component" value="Chromosome B09"/>
</dbReference>
<accession>A0A6B9V7R5</accession>
<dbReference type="AlphaFoldDB" id="A0A6B9V7R5"/>
<dbReference type="EMBL" id="CP031001">
    <property type="protein sequence ID" value="QHN77786.1"/>
    <property type="molecule type" value="Genomic_DNA"/>
</dbReference>